<name>A0A4Z0QAA1_9BACT</name>
<dbReference type="InterPro" id="IPR008972">
    <property type="entry name" value="Cupredoxin"/>
</dbReference>
<keyword evidence="4" id="KW-1185">Reference proteome</keyword>
<evidence type="ECO:0000313" key="4">
    <source>
        <dbReference type="Proteomes" id="UP000298471"/>
    </source>
</evidence>
<sequence>MKTSTRLFLLFFLVLAQVSAWAATITITVGDNFYAPQDVTIRPGDVVVWQWQAGSHPTASDNAAWATFQMNSANRTKSITFNTPGTFGYHCTAHSFLDPSTNTWQGMIGSITVSTVTPVLEARPATPTLSVYPNPSKGLVTVSLGQKVSEGYKLRLSNIIGREVRMVALKPELMADGLQLDLTDLPAGVYFYSLLANDKVISTKRLILQN</sequence>
<dbReference type="Pfam" id="PF18962">
    <property type="entry name" value="Por_Secre_tail"/>
    <property type="match status" value="1"/>
</dbReference>
<comment type="caution">
    <text evidence="3">The sequence shown here is derived from an EMBL/GenBank/DDBJ whole genome shotgun (WGS) entry which is preliminary data.</text>
</comment>
<reference evidence="3 4" key="1">
    <citation type="submission" date="2019-04" db="EMBL/GenBank/DDBJ databases">
        <authorList>
            <person name="Feng G."/>
            <person name="Zhang J."/>
            <person name="Zhu H."/>
        </authorList>
    </citation>
    <scope>NUCLEOTIDE SEQUENCE [LARGE SCALE GENOMIC DNA]</scope>
    <source>
        <strain evidence="3 4">9PBR-1</strain>
    </source>
</reference>
<keyword evidence="1" id="KW-0732">Signal</keyword>
<evidence type="ECO:0000313" key="3">
    <source>
        <dbReference type="EMBL" id="TGE26987.1"/>
    </source>
</evidence>
<dbReference type="EMBL" id="SRMB01000002">
    <property type="protein sequence ID" value="TGE26987.1"/>
    <property type="molecule type" value="Genomic_DNA"/>
</dbReference>
<feature type="chain" id="PRO_5021380485" evidence="1">
    <location>
        <begin position="23"/>
        <end position="210"/>
    </location>
</feature>
<organism evidence="3 4">
    <name type="scientific">Hymenobacter metallicola</name>
    <dbReference type="NCBI Taxonomy" id="2563114"/>
    <lineage>
        <taxon>Bacteria</taxon>
        <taxon>Pseudomonadati</taxon>
        <taxon>Bacteroidota</taxon>
        <taxon>Cytophagia</taxon>
        <taxon>Cytophagales</taxon>
        <taxon>Hymenobacteraceae</taxon>
        <taxon>Hymenobacter</taxon>
    </lineage>
</organism>
<protein>
    <submittedName>
        <fullName evidence="3">T9SS type A sorting domain-containing protein</fullName>
    </submittedName>
</protein>
<feature type="domain" description="Secretion system C-terminal sorting" evidence="2">
    <location>
        <begin position="131"/>
        <end position="207"/>
    </location>
</feature>
<dbReference type="NCBIfam" id="TIGR04183">
    <property type="entry name" value="Por_Secre_tail"/>
    <property type="match status" value="1"/>
</dbReference>
<proteinExistence type="predicted"/>
<feature type="signal peptide" evidence="1">
    <location>
        <begin position="1"/>
        <end position="22"/>
    </location>
</feature>
<dbReference type="InterPro" id="IPR026444">
    <property type="entry name" value="Secre_tail"/>
</dbReference>
<gene>
    <name evidence="3" type="ORF">E5K02_11310</name>
</gene>
<accession>A0A4Z0QAA1</accession>
<evidence type="ECO:0000259" key="2">
    <source>
        <dbReference type="Pfam" id="PF18962"/>
    </source>
</evidence>
<dbReference type="OrthoDB" id="9816167at2"/>
<dbReference type="AlphaFoldDB" id="A0A4Z0QAA1"/>
<dbReference type="SUPFAM" id="SSF49503">
    <property type="entry name" value="Cupredoxins"/>
    <property type="match status" value="1"/>
</dbReference>
<dbReference type="RefSeq" id="WP_135394914.1">
    <property type="nucleotide sequence ID" value="NZ_SRMB01000002.1"/>
</dbReference>
<dbReference type="Gene3D" id="2.60.40.420">
    <property type="entry name" value="Cupredoxins - blue copper proteins"/>
    <property type="match status" value="1"/>
</dbReference>
<evidence type="ECO:0000256" key="1">
    <source>
        <dbReference type="SAM" id="SignalP"/>
    </source>
</evidence>
<dbReference type="Proteomes" id="UP000298471">
    <property type="component" value="Unassembled WGS sequence"/>
</dbReference>